<evidence type="ECO:0000256" key="3">
    <source>
        <dbReference type="ARBA" id="ARBA00022884"/>
    </source>
</evidence>
<evidence type="ECO:0000256" key="4">
    <source>
        <dbReference type="HAMAP-Rule" id="MF_00167"/>
    </source>
</evidence>
<sequence length="94" mass="10799">MLVLSRQRNEKIIIGNDPNINNNIVIKVVDIIGNKVRLGIEAPQSIPIHRKEVWEAIQIQKEEQNRAGQQPVKQQQYIVQPNSLVSRLEDEVLL</sequence>
<dbReference type="AlphaFoldDB" id="A0A1G2HX46"/>
<organism evidence="5 6">
    <name type="scientific">Candidatus Staskawiczbacteria bacterium RIFCSPHIGHO2_02_FULL_34_9</name>
    <dbReference type="NCBI Taxonomy" id="1802206"/>
    <lineage>
        <taxon>Bacteria</taxon>
        <taxon>Candidatus Staskawicziibacteriota</taxon>
    </lineage>
</organism>
<evidence type="ECO:0000256" key="1">
    <source>
        <dbReference type="ARBA" id="ARBA00022490"/>
    </source>
</evidence>
<dbReference type="Proteomes" id="UP000176421">
    <property type="component" value="Unassembled WGS sequence"/>
</dbReference>
<keyword evidence="4" id="KW-0678">Repressor</keyword>
<dbReference type="HAMAP" id="MF_00167">
    <property type="entry name" value="CsrA"/>
    <property type="match status" value="1"/>
</dbReference>
<comment type="caution">
    <text evidence="5">The sequence shown here is derived from an EMBL/GenBank/DDBJ whole genome shotgun (WGS) entry which is preliminary data.</text>
</comment>
<comment type="subcellular location">
    <subcellularLocation>
        <location evidence="4">Cytoplasm</location>
    </subcellularLocation>
</comment>
<keyword evidence="1 4" id="KW-0963">Cytoplasm</keyword>
<dbReference type="GO" id="GO:0048027">
    <property type="term" value="F:mRNA 5'-UTR binding"/>
    <property type="evidence" value="ECO:0007669"/>
    <property type="project" value="UniProtKB-UniRule"/>
</dbReference>
<dbReference type="EMBL" id="MHOS01000046">
    <property type="protein sequence ID" value="OGZ67045.1"/>
    <property type="molecule type" value="Genomic_DNA"/>
</dbReference>
<accession>A0A1G2HX46</accession>
<dbReference type="InterPro" id="IPR036107">
    <property type="entry name" value="CsrA_sf"/>
</dbReference>
<evidence type="ECO:0000313" key="6">
    <source>
        <dbReference type="Proteomes" id="UP000176421"/>
    </source>
</evidence>
<dbReference type="GO" id="GO:0045947">
    <property type="term" value="P:negative regulation of translational initiation"/>
    <property type="evidence" value="ECO:0007669"/>
    <property type="project" value="UniProtKB-UniRule"/>
</dbReference>
<keyword evidence="4" id="KW-1005">Bacterial flagellum biogenesis</keyword>
<dbReference type="GO" id="GO:0005829">
    <property type="term" value="C:cytosol"/>
    <property type="evidence" value="ECO:0007669"/>
    <property type="project" value="TreeGrafter"/>
</dbReference>
<dbReference type="PANTHER" id="PTHR34984">
    <property type="entry name" value="CARBON STORAGE REGULATOR"/>
    <property type="match status" value="1"/>
</dbReference>
<name>A0A1G2HX46_9BACT</name>
<dbReference type="GO" id="GO:0044781">
    <property type="term" value="P:bacterial-type flagellum organization"/>
    <property type="evidence" value="ECO:0007669"/>
    <property type="project" value="UniProtKB-KW"/>
</dbReference>
<dbReference type="InterPro" id="IPR003751">
    <property type="entry name" value="CsrA"/>
</dbReference>
<dbReference type="SUPFAM" id="SSF117130">
    <property type="entry name" value="CsrA-like"/>
    <property type="match status" value="1"/>
</dbReference>
<evidence type="ECO:0000313" key="5">
    <source>
        <dbReference type="EMBL" id="OGZ67045.1"/>
    </source>
</evidence>
<dbReference type="STRING" id="1802206.A3D35_02100"/>
<reference evidence="5 6" key="1">
    <citation type="journal article" date="2016" name="Nat. Commun.">
        <title>Thousands of microbial genomes shed light on interconnected biogeochemical processes in an aquifer system.</title>
        <authorList>
            <person name="Anantharaman K."/>
            <person name="Brown C.T."/>
            <person name="Hug L.A."/>
            <person name="Sharon I."/>
            <person name="Castelle C.J."/>
            <person name="Probst A.J."/>
            <person name="Thomas B.C."/>
            <person name="Singh A."/>
            <person name="Wilkins M.J."/>
            <person name="Karaoz U."/>
            <person name="Brodie E.L."/>
            <person name="Williams K.H."/>
            <person name="Hubbard S.S."/>
            <person name="Banfield J.F."/>
        </authorList>
    </citation>
    <scope>NUCLEOTIDE SEQUENCE [LARGE SCALE GENOMIC DNA]</scope>
</reference>
<dbReference type="GO" id="GO:0006109">
    <property type="term" value="P:regulation of carbohydrate metabolic process"/>
    <property type="evidence" value="ECO:0007669"/>
    <property type="project" value="InterPro"/>
</dbReference>
<keyword evidence="2 4" id="KW-0810">Translation regulation</keyword>
<keyword evidence="3 4" id="KW-0694">RNA-binding</keyword>
<dbReference type="GO" id="GO:1902208">
    <property type="term" value="P:regulation of bacterial-type flagellum assembly"/>
    <property type="evidence" value="ECO:0007669"/>
    <property type="project" value="UniProtKB-UniRule"/>
</dbReference>
<dbReference type="GO" id="GO:0006402">
    <property type="term" value="P:mRNA catabolic process"/>
    <property type="evidence" value="ECO:0007669"/>
    <property type="project" value="InterPro"/>
</dbReference>
<dbReference type="Gene3D" id="2.60.40.4380">
    <property type="entry name" value="Translational regulator CsrA"/>
    <property type="match status" value="1"/>
</dbReference>
<evidence type="ECO:0000256" key="2">
    <source>
        <dbReference type="ARBA" id="ARBA00022845"/>
    </source>
</evidence>
<comment type="similarity">
    <text evidence="4">Belongs to the CsrA/RsmA family.</text>
</comment>
<protein>
    <recommendedName>
        <fullName evidence="4">Translational regulator CsrA</fullName>
    </recommendedName>
</protein>
<dbReference type="PANTHER" id="PTHR34984:SF1">
    <property type="entry name" value="CARBON STORAGE REGULATOR"/>
    <property type="match status" value="1"/>
</dbReference>
<comment type="subunit">
    <text evidence="4">Homodimer; the beta-strands of each monomer intercalate to form a hydrophobic core, while the alpha-helices form wings that extend away from the core.</text>
</comment>
<gene>
    <name evidence="4" type="primary">csrA</name>
    <name evidence="5" type="ORF">A3D35_02100</name>
</gene>
<comment type="function">
    <text evidence="4">A translational regulator that binds mRNA to regulate translation initiation and/or mRNA stability. Usually binds in the 5'-UTR at or near the Shine-Dalgarno sequence preventing ribosome-binding, thus repressing translation. Its main target seems to be the major flagellin gene, while its function is anatagonized by FliW.</text>
</comment>
<dbReference type="Pfam" id="PF02599">
    <property type="entry name" value="CsrA"/>
    <property type="match status" value="1"/>
</dbReference>
<proteinExistence type="inferred from homology"/>